<evidence type="ECO:0000313" key="1">
    <source>
        <dbReference type="EMBL" id="ALE09789.1"/>
    </source>
</evidence>
<gene>
    <name evidence="1" type="ORF">RY67_1777</name>
</gene>
<dbReference type="RefSeq" id="WP_193641299.1">
    <property type="nucleotide sequence ID" value="NZ_CP062951.1"/>
</dbReference>
<evidence type="ECO:0000313" key="2">
    <source>
        <dbReference type="Proteomes" id="UP000067206"/>
    </source>
</evidence>
<dbReference type="AlphaFoldDB" id="A0A0M4LVZ5"/>
<name>A0A0M4LVZ5_BIFLI</name>
<dbReference type="EMBL" id="CP010411">
    <property type="protein sequence ID" value="ALE09789.1"/>
    <property type="molecule type" value="Genomic_DNA"/>
</dbReference>
<dbReference type="PATRIC" id="fig|1682.24.peg.1735"/>
<accession>A0A0M4LVZ5</accession>
<proteinExistence type="predicted"/>
<protein>
    <submittedName>
        <fullName evidence="1">Uncharacterized protein</fullName>
    </submittedName>
</protein>
<dbReference type="Proteomes" id="UP000067206">
    <property type="component" value="Chromosome"/>
</dbReference>
<organism evidence="1 2">
    <name type="scientific">Bifidobacterium longum subsp. infantis</name>
    <dbReference type="NCBI Taxonomy" id="1682"/>
    <lineage>
        <taxon>Bacteria</taxon>
        <taxon>Bacillati</taxon>
        <taxon>Actinomycetota</taxon>
        <taxon>Actinomycetes</taxon>
        <taxon>Bifidobacteriales</taxon>
        <taxon>Bifidobacteriaceae</taxon>
        <taxon>Bifidobacterium</taxon>
    </lineage>
</organism>
<sequence>MITNLSGSTADTAGINVADGKSITASTWDESVDVSREYKGLWLNLDSKLNSNGINLQNASIQLPLRQIDLDTVNSNIKNNDKWGYLTNCSTFASKIWNSIASGSSKVDAGAMNTPASLAKSITKVGEAESYTLLKYNTSSPHYDSVYYGYPPIKSNNNN</sequence>
<reference evidence="1 2" key="1">
    <citation type="submission" date="2014-12" db="EMBL/GenBank/DDBJ databases">
        <title>Complete genome sequence of Bifidobacterium longum subsp. infantis BT1.</title>
        <authorList>
            <person name="Kim J.F."/>
            <person name="Kwak M.-J."/>
        </authorList>
    </citation>
    <scope>NUCLEOTIDE SEQUENCE [LARGE SCALE GENOMIC DNA]</scope>
    <source>
        <strain evidence="1 2">BT1</strain>
    </source>
</reference>